<dbReference type="InterPro" id="IPR000244">
    <property type="entry name" value="Ribosomal_bL9"/>
</dbReference>
<dbReference type="InterPro" id="IPR020070">
    <property type="entry name" value="Ribosomal_bL9_N"/>
</dbReference>
<dbReference type="SUPFAM" id="SSF55658">
    <property type="entry name" value="L9 N-domain-like"/>
    <property type="match status" value="1"/>
</dbReference>
<evidence type="ECO:0000256" key="7">
    <source>
        <dbReference type="ARBA" id="ARBA00035194"/>
    </source>
</evidence>
<evidence type="ECO:0000256" key="6">
    <source>
        <dbReference type="ARBA" id="ARBA00023274"/>
    </source>
</evidence>
<dbReference type="InterPro" id="IPR009027">
    <property type="entry name" value="Ribosomal_bL9/RNase_H1_N"/>
</dbReference>
<dbReference type="GO" id="GO:0006412">
    <property type="term" value="P:translation"/>
    <property type="evidence" value="ECO:0007669"/>
    <property type="project" value="InterPro"/>
</dbReference>
<dbReference type="Gene3D" id="3.40.5.10">
    <property type="entry name" value="Ribosomal protein L9, N-terminal domain"/>
    <property type="match status" value="1"/>
</dbReference>
<dbReference type="Pfam" id="PF22078">
    <property type="entry name" value="Ribosomal_bL9m_C"/>
    <property type="match status" value="1"/>
</dbReference>
<keyword evidence="4" id="KW-0689">Ribosomal protein</keyword>
<comment type="similarity">
    <text evidence="2">Belongs to the bacterial ribosomal protein bL9 family.</text>
</comment>
<protein>
    <recommendedName>
        <fullName evidence="7">Large ribosomal subunit protein bL9m</fullName>
    </recommendedName>
    <alternativeName>
        <fullName evidence="8">39S ribosomal protein L9, mitochondrial</fullName>
    </alternativeName>
</protein>
<keyword evidence="3" id="KW-0809">Transit peptide</keyword>
<evidence type="ECO:0000256" key="1">
    <source>
        <dbReference type="ARBA" id="ARBA00004173"/>
    </source>
</evidence>
<evidence type="ECO:0000256" key="8">
    <source>
        <dbReference type="ARBA" id="ARBA00035381"/>
    </source>
</evidence>
<dbReference type="GO" id="GO:1990904">
    <property type="term" value="C:ribonucleoprotein complex"/>
    <property type="evidence" value="ECO:0007669"/>
    <property type="project" value="UniProtKB-KW"/>
</dbReference>
<dbReference type="GO" id="GO:0003735">
    <property type="term" value="F:structural constituent of ribosome"/>
    <property type="evidence" value="ECO:0007669"/>
    <property type="project" value="InterPro"/>
</dbReference>
<evidence type="ECO:0000313" key="11">
    <source>
        <dbReference type="EMBL" id="CEK73584.1"/>
    </source>
</evidence>
<keyword evidence="6" id="KW-0687">Ribonucleoprotein</keyword>
<dbReference type="GO" id="GO:0005840">
    <property type="term" value="C:ribosome"/>
    <property type="evidence" value="ECO:0007669"/>
    <property type="project" value="UniProtKB-KW"/>
</dbReference>
<evidence type="ECO:0000256" key="3">
    <source>
        <dbReference type="ARBA" id="ARBA00022946"/>
    </source>
</evidence>
<dbReference type="InterPro" id="IPR054302">
    <property type="entry name" value="Ribosomal_bL9m_C"/>
</dbReference>
<name>A0A0B6ZY76_9EUPU</name>
<proteinExistence type="inferred from homology"/>
<dbReference type="EMBL" id="HACG01026719">
    <property type="protein sequence ID" value="CEK73584.1"/>
    <property type="molecule type" value="Transcribed_RNA"/>
</dbReference>
<dbReference type="InterPro" id="IPR036935">
    <property type="entry name" value="Ribosomal_bL9_N_sf"/>
</dbReference>
<dbReference type="PANTHER" id="PTHR21368">
    <property type="entry name" value="50S RIBOSOMAL PROTEIN L9"/>
    <property type="match status" value="1"/>
</dbReference>
<dbReference type="Pfam" id="PF01281">
    <property type="entry name" value="Ribosomal_L9_N"/>
    <property type="match status" value="1"/>
</dbReference>
<evidence type="ECO:0000256" key="2">
    <source>
        <dbReference type="ARBA" id="ARBA00010605"/>
    </source>
</evidence>
<accession>A0A0B6ZY76</accession>
<sequence>MASSMKMLGSCVRCLRVSTKPVKQICSATTSWMQQNRNHTIIMERVFPIPPGKDGGLPNPREVNELHKILRHVEIYCYPREINCILTNIVDGLGIRGDLVSVNRVVFHQELFPAGLAVYASPENIQEFEEERKNKGIEKAESRLGVFARMTIKELGMLTLEIPMSENTSWELTKQHVRVAFRTQGIELNDDSITLPEETITTFQELFVTVWVNGLESVNVQAKVIPISQKYASSTK</sequence>
<evidence type="ECO:0000259" key="10">
    <source>
        <dbReference type="Pfam" id="PF22078"/>
    </source>
</evidence>
<feature type="domain" description="Large ribosomal subunit protein bL9m C-terminal" evidence="10">
    <location>
        <begin position="149"/>
        <end position="224"/>
    </location>
</feature>
<keyword evidence="5" id="KW-0496">Mitochondrion</keyword>
<evidence type="ECO:0000256" key="5">
    <source>
        <dbReference type="ARBA" id="ARBA00023128"/>
    </source>
</evidence>
<reference evidence="11" key="1">
    <citation type="submission" date="2014-12" db="EMBL/GenBank/DDBJ databases">
        <title>Insight into the proteome of Arion vulgaris.</title>
        <authorList>
            <person name="Aradska J."/>
            <person name="Bulat T."/>
            <person name="Smidak R."/>
            <person name="Sarate P."/>
            <person name="Gangsoo J."/>
            <person name="Sialana F."/>
            <person name="Bilban M."/>
            <person name="Lubec G."/>
        </authorList>
    </citation>
    <scope>NUCLEOTIDE SEQUENCE</scope>
    <source>
        <tissue evidence="11">Skin</tissue>
    </source>
</reference>
<organism evidence="11">
    <name type="scientific">Arion vulgaris</name>
    <dbReference type="NCBI Taxonomy" id="1028688"/>
    <lineage>
        <taxon>Eukaryota</taxon>
        <taxon>Metazoa</taxon>
        <taxon>Spiralia</taxon>
        <taxon>Lophotrochozoa</taxon>
        <taxon>Mollusca</taxon>
        <taxon>Gastropoda</taxon>
        <taxon>Heterobranchia</taxon>
        <taxon>Euthyneura</taxon>
        <taxon>Panpulmonata</taxon>
        <taxon>Eupulmonata</taxon>
        <taxon>Stylommatophora</taxon>
        <taxon>Helicina</taxon>
        <taxon>Arionoidea</taxon>
        <taxon>Arionidae</taxon>
        <taxon>Arion</taxon>
    </lineage>
</organism>
<evidence type="ECO:0000256" key="4">
    <source>
        <dbReference type="ARBA" id="ARBA00022980"/>
    </source>
</evidence>
<gene>
    <name evidence="11" type="primary">ORF87352</name>
</gene>
<feature type="domain" description="Ribosomal protein L9" evidence="9">
    <location>
        <begin position="84"/>
        <end position="128"/>
    </location>
</feature>
<dbReference type="GO" id="GO:0005739">
    <property type="term" value="C:mitochondrion"/>
    <property type="evidence" value="ECO:0007669"/>
    <property type="project" value="UniProtKB-SubCell"/>
</dbReference>
<dbReference type="AlphaFoldDB" id="A0A0B6ZY76"/>
<comment type="subcellular location">
    <subcellularLocation>
        <location evidence="1">Mitochondrion</location>
    </subcellularLocation>
</comment>
<evidence type="ECO:0000259" key="9">
    <source>
        <dbReference type="Pfam" id="PF01281"/>
    </source>
</evidence>